<comment type="similarity">
    <text evidence="3">Belongs to the FPP/GGPP synthase family.</text>
</comment>
<name>A0A4V1J4Z9_9FUNG</name>
<dbReference type="GO" id="GO:0008299">
    <property type="term" value="P:isoprenoid biosynthetic process"/>
    <property type="evidence" value="ECO:0007669"/>
    <property type="project" value="InterPro"/>
</dbReference>
<dbReference type="PANTHER" id="PTHR12001">
    <property type="entry name" value="GERANYLGERANYL PYROPHOSPHATE SYNTHASE"/>
    <property type="match status" value="1"/>
</dbReference>
<evidence type="ECO:0000256" key="2">
    <source>
        <dbReference type="ARBA" id="ARBA00022842"/>
    </source>
</evidence>
<dbReference type="Proteomes" id="UP000268162">
    <property type="component" value="Unassembled WGS sequence"/>
</dbReference>
<dbReference type="STRING" id="215637.A0A4V1J4Z9"/>
<sequence>MAEPGKSFRTTLIQAFNYWLEVPETELAIITKIIDMLHTASLLIDDVEDDSELRRGIPVAHKIFGVAATINSANYVYFLALQEVCKLNKPKLVEVFTEELLHLHEGQGMDLHWRDSLICPTEGEYIHMVANKTGGLLRLSIKLMQHCSKHDADYVDLVNKLGIYFQVRDDFMNLKSTAYTDNKGFCEDLQEGKFSFPVIHSISRNPLDHQLISILKQRTSDREVKKYAIKVMERTNSFRYTLEFLHSREMEIREMVEAQGGNPILEKAFSKLAEDCKIDPAQPRPTASS</sequence>
<gene>
    <name evidence="4" type="ORF">BJ085DRAFT_31455</name>
</gene>
<dbReference type="PROSITE" id="PS00444">
    <property type="entry name" value="POLYPRENYL_SYNTHASE_2"/>
    <property type="match status" value="1"/>
</dbReference>
<evidence type="ECO:0000313" key="4">
    <source>
        <dbReference type="EMBL" id="RKP37319.1"/>
    </source>
</evidence>
<dbReference type="CDD" id="cd00685">
    <property type="entry name" value="Trans_IPPS_HT"/>
    <property type="match status" value="1"/>
</dbReference>
<dbReference type="GO" id="GO:0004659">
    <property type="term" value="F:prenyltransferase activity"/>
    <property type="evidence" value="ECO:0007669"/>
    <property type="project" value="InterPro"/>
</dbReference>
<dbReference type="InterPro" id="IPR000092">
    <property type="entry name" value="Polyprenyl_synt"/>
</dbReference>
<accession>A0A4V1J4Z9</accession>
<evidence type="ECO:0000256" key="1">
    <source>
        <dbReference type="ARBA" id="ARBA00022723"/>
    </source>
</evidence>
<reference evidence="5" key="1">
    <citation type="journal article" date="2018" name="Nat. Microbiol.">
        <title>Leveraging single-cell genomics to expand the fungal tree of life.</title>
        <authorList>
            <person name="Ahrendt S.R."/>
            <person name="Quandt C.A."/>
            <person name="Ciobanu D."/>
            <person name="Clum A."/>
            <person name="Salamov A."/>
            <person name="Andreopoulos B."/>
            <person name="Cheng J.F."/>
            <person name="Woyke T."/>
            <person name="Pelin A."/>
            <person name="Henrissat B."/>
            <person name="Reynolds N.K."/>
            <person name="Benny G.L."/>
            <person name="Smith M.E."/>
            <person name="James T.Y."/>
            <person name="Grigoriev I.V."/>
        </authorList>
    </citation>
    <scope>NUCLEOTIDE SEQUENCE [LARGE SCALE GENOMIC DNA]</scope>
    <source>
        <strain evidence="5">RSA 468</strain>
    </source>
</reference>
<protein>
    <submittedName>
        <fullName evidence="4">Geranylgeranyl pyrophosphate synthase</fullName>
    </submittedName>
</protein>
<dbReference type="PROSITE" id="PS00723">
    <property type="entry name" value="POLYPRENYL_SYNTHASE_1"/>
    <property type="match status" value="1"/>
</dbReference>
<dbReference type="InterPro" id="IPR008949">
    <property type="entry name" value="Isoprenoid_synthase_dom_sf"/>
</dbReference>
<keyword evidence="2" id="KW-0460">Magnesium</keyword>
<proteinExistence type="inferred from homology"/>
<dbReference type="InterPro" id="IPR033749">
    <property type="entry name" value="Polyprenyl_synt_CS"/>
</dbReference>
<organism evidence="4 5">
    <name type="scientific">Dimargaris cristalligena</name>
    <dbReference type="NCBI Taxonomy" id="215637"/>
    <lineage>
        <taxon>Eukaryota</taxon>
        <taxon>Fungi</taxon>
        <taxon>Fungi incertae sedis</taxon>
        <taxon>Zoopagomycota</taxon>
        <taxon>Kickxellomycotina</taxon>
        <taxon>Dimargaritomycetes</taxon>
        <taxon>Dimargaritales</taxon>
        <taxon>Dimargaritaceae</taxon>
        <taxon>Dimargaris</taxon>
    </lineage>
</organism>
<keyword evidence="1" id="KW-0479">Metal-binding</keyword>
<dbReference type="EMBL" id="ML002510">
    <property type="protein sequence ID" value="RKP37319.1"/>
    <property type="molecule type" value="Genomic_DNA"/>
</dbReference>
<keyword evidence="3" id="KW-0808">Transferase</keyword>
<evidence type="ECO:0000313" key="5">
    <source>
        <dbReference type="Proteomes" id="UP000268162"/>
    </source>
</evidence>
<dbReference type="AlphaFoldDB" id="A0A4V1J4Z9"/>
<dbReference type="GO" id="GO:0046872">
    <property type="term" value="F:metal ion binding"/>
    <property type="evidence" value="ECO:0007669"/>
    <property type="project" value="UniProtKB-KW"/>
</dbReference>
<dbReference type="SFLD" id="SFLDS00005">
    <property type="entry name" value="Isoprenoid_Synthase_Type_I"/>
    <property type="match status" value="1"/>
</dbReference>
<dbReference type="SUPFAM" id="SSF48576">
    <property type="entry name" value="Terpenoid synthases"/>
    <property type="match status" value="1"/>
</dbReference>
<evidence type="ECO:0000256" key="3">
    <source>
        <dbReference type="RuleBase" id="RU004466"/>
    </source>
</evidence>
<keyword evidence="5" id="KW-1185">Reference proteome</keyword>
<dbReference type="Gene3D" id="1.10.600.10">
    <property type="entry name" value="Farnesyl Diphosphate Synthase"/>
    <property type="match status" value="1"/>
</dbReference>
<dbReference type="PANTHER" id="PTHR12001:SF44">
    <property type="entry name" value="GERANYLGERANYL PYROPHOSPHATE SYNTHASE"/>
    <property type="match status" value="1"/>
</dbReference>
<dbReference type="Pfam" id="PF00348">
    <property type="entry name" value="polyprenyl_synt"/>
    <property type="match status" value="1"/>
</dbReference>